<dbReference type="InterPro" id="IPR013783">
    <property type="entry name" value="Ig-like_fold"/>
</dbReference>
<sequence length="194" mass="21846">MESLLSLIIIIAFIITFSYLGPFSDSNSRNLQQASISQTQNDIPINQITPPAPKPKQPVVLIDTRITSGPEEGEIIEETNKVVFEFEAQIYSGQIKGKMLFETKIEGFNEDWKKTSSKKRIVTLPSGPKEYTFLVRGKINDFVDPTPAKITFKINLSPYFKKVRIATIKTETFSSPSLITLSTNLKKEEEINIS</sequence>
<proteinExistence type="predicted"/>
<protein>
    <submittedName>
        <fullName evidence="1">Uncharacterized protein</fullName>
    </submittedName>
</protein>
<feature type="non-terminal residue" evidence="1">
    <location>
        <position position="194"/>
    </location>
</feature>
<reference evidence="1" key="1">
    <citation type="journal article" date="2014" name="Front. Microbiol.">
        <title>High frequency of phylogenetically diverse reductive dehalogenase-homologous genes in deep subseafloor sedimentary metagenomes.</title>
        <authorList>
            <person name="Kawai M."/>
            <person name="Futagami T."/>
            <person name="Toyoda A."/>
            <person name="Takaki Y."/>
            <person name="Nishi S."/>
            <person name="Hori S."/>
            <person name="Arai W."/>
            <person name="Tsubouchi T."/>
            <person name="Morono Y."/>
            <person name="Uchiyama I."/>
            <person name="Ito T."/>
            <person name="Fujiyama A."/>
            <person name="Inagaki F."/>
            <person name="Takami H."/>
        </authorList>
    </citation>
    <scope>NUCLEOTIDE SEQUENCE</scope>
    <source>
        <strain evidence="1">Expedition CK06-06</strain>
    </source>
</reference>
<dbReference type="Gene3D" id="2.60.40.10">
    <property type="entry name" value="Immunoglobulins"/>
    <property type="match status" value="1"/>
</dbReference>
<evidence type="ECO:0000313" key="1">
    <source>
        <dbReference type="EMBL" id="GAI34618.1"/>
    </source>
</evidence>
<comment type="caution">
    <text evidence="1">The sequence shown here is derived from an EMBL/GenBank/DDBJ whole genome shotgun (WGS) entry which is preliminary data.</text>
</comment>
<dbReference type="EMBL" id="BARV01024563">
    <property type="protein sequence ID" value="GAI34618.1"/>
    <property type="molecule type" value="Genomic_DNA"/>
</dbReference>
<gene>
    <name evidence="1" type="ORF">S06H3_40071</name>
</gene>
<organism evidence="1">
    <name type="scientific">marine sediment metagenome</name>
    <dbReference type="NCBI Taxonomy" id="412755"/>
    <lineage>
        <taxon>unclassified sequences</taxon>
        <taxon>metagenomes</taxon>
        <taxon>ecological metagenomes</taxon>
    </lineage>
</organism>
<accession>X1MTL2</accession>
<name>X1MTL2_9ZZZZ</name>
<dbReference type="AlphaFoldDB" id="X1MTL2"/>